<evidence type="ECO:0000256" key="2">
    <source>
        <dbReference type="ARBA" id="ARBA00023157"/>
    </source>
</evidence>
<organism evidence="5 6">
    <name type="scientific">Hucho hucho</name>
    <name type="common">huchen</name>
    <dbReference type="NCBI Taxonomy" id="62062"/>
    <lineage>
        <taxon>Eukaryota</taxon>
        <taxon>Metazoa</taxon>
        <taxon>Chordata</taxon>
        <taxon>Craniata</taxon>
        <taxon>Vertebrata</taxon>
        <taxon>Euteleostomi</taxon>
        <taxon>Actinopterygii</taxon>
        <taxon>Neopterygii</taxon>
        <taxon>Teleostei</taxon>
        <taxon>Protacanthopterygii</taxon>
        <taxon>Salmoniformes</taxon>
        <taxon>Salmonidae</taxon>
        <taxon>Salmoninae</taxon>
        <taxon>Hucho</taxon>
    </lineage>
</organism>
<feature type="domain" description="EGF-like" evidence="4">
    <location>
        <begin position="120"/>
        <end position="162"/>
    </location>
</feature>
<dbReference type="PANTHER" id="PTHR10199">
    <property type="entry name" value="THROMBOSPONDIN"/>
    <property type="match status" value="1"/>
</dbReference>
<dbReference type="InterPro" id="IPR024731">
    <property type="entry name" value="NELL2-like_EGF"/>
</dbReference>
<dbReference type="GO" id="GO:0016525">
    <property type="term" value="P:negative regulation of angiogenesis"/>
    <property type="evidence" value="ECO:0007669"/>
    <property type="project" value="TreeGrafter"/>
</dbReference>
<comment type="caution">
    <text evidence="3">Lacks conserved residue(s) required for the propagation of feature annotation.</text>
</comment>
<dbReference type="Proteomes" id="UP000314982">
    <property type="component" value="Unassembled WGS sequence"/>
</dbReference>
<reference evidence="6" key="1">
    <citation type="submission" date="2018-06" db="EMBL/GenBank/DDBJ databases">
        <title>Genome assembly of Danube salmon.</title>
        <authorList>
            <person name="Macqueen D.J."/>
            <person name="Gundappa M.K."/>
        </authorList>
    </citation>
    <scope>NUCLEOTIDE SEQUENCE [LARGE SCALE GENOMIC DNA]</scope>
</reference>
<dbReference type="PANTHER" id="PTHR10199:SF10">
    <property type="entry name" value="THROMBOSPONDIN-2"/>
    <property type="match status" value="1"/>
</dbReference>
<dbReference type="Gene3D" id="2.10.25.10">
    <property type="entry name" value="Laminin"/>
    <property type="match status" value="2"/>
</dbReference>
<dbReference type="Pfam" id="PF12947">
    <property type="entry name" value="EGF_3"/>
    <property type="match status" value="1"/>
</dbReference>
<dbReference type="AlphaFoldDB" id="A0A4W5PBL6"/>
<evidence type="ECO:0000313" key="6">
    <source>
        <dbReference type="Proteomes" id="UP000314982"/>
    </source>
</evidence>
<dbReference type="GeneTree" id="ENSGT00940000157846"/>
<keyword evidence="2" id="KW-1015">Disulfide bond</keyword>
<dbReference type="InterPro" id="IPR028974">
    <property type="entry name" value="TSP_type-3_rpt"/>
</dbReference>
<reference evidence="5" key="3">
    <citation type="submission" date="2025-09" db="UniProtKB">
        <authorList>
            <consortium name="Ensembl"/>
        </authorList>
    </citation>
    <scope>IDENTIFICATION</scope>
</reference>
<dbReference type="SUPFAM" id="SSF103647">
    <property type="entry name" value="TSP type-3 repeat"/>
    <property type="match status" value="1"/>
</dbReference>
<keyword evidence="6" id="KW-1185">Reference proteome</keyword>
<dbReference type="GO" id="GO:0005509">
    <property type="term" value="F:calcium ion binding"/>
    <property type="evidence" value="ECO:0007669"/>
    <property type="project" value="InterPro"/>
</dbReference>
<dbReference type="PROSITE" id="PS50026">
    <property type="entry name" value="EGF_3"/>
    <property type="match status" value="1"/>
</dbReference>
<dbReference type="FunFam" id="2.10.25.10:FF:000025">
    <property type="entry name" value="Thrombospondin 3"/>
    <property type="match status" value="1"/>
</dbReference>
<evidence type="ECO:0000256" key="1">
    <source>
        <dbReference type="ARBA" id="ARBA00022536"/>
    </source>
</evidence>
<dbReference type="STRING" id="62062.ENSHHUP00000058975"/>
<sequence length="254" mass="27509">PLSPTVCVAVCVCNPSLLQCVLQGVCVTSLLQCVLQSVFVTSLLLCVLQGVCVTSLLQCVLQGVCVTSLLQCVLQGVCVTECVNTDPGFHCLLCPPRYHGNQPYGLGLEDANNTKQVCEPHNPCKDNTHRCSQHAECVYLGVTSESVYRCVCGVGFAGDGFLCTLDSDLDGWPNHVLPCHHNTTYHCLEDNCPTLPNSGQEDLDNDRLGDACDPDDDNDDVLDERVRLCVCVCVSVCLFHCMCVFLFHCVCSLG</sequence>
<protein>
    <recommendedName>
        <fullName evidence="4">EGF-like domain-containing protein</fullName>
    </recommendedName>
</protein>
<dbReference type="Ensembl" id="ENSHHUT00000060988.1">
    <property type="protein sequence ID" value="ENSHHUP00000058975.1"/>
    <property type="gene ID" value="ENSHHUG00000035053.1"/>
</dbReference>
<keyword evidence="1 3" id="KW-0245">EGF-like domain</keyword>
<name>A0A4W5PBL6_9TELE</name>
<reference evidence="5" key="2">
    <citation type="submission" date="2025-08" db="UniProtKB">
        <authorList>
            <consortium name="Ensembl"/>
        </authorList>
    </citation>
    <scope>IDENTIFICATION</scope>
</reference>
<evidence type="ECO:0000313" key="5">
    <source>
        <dbReference type="Ensembl" id="ENSHHUP00000058975.1"/>
    </source>
</evidence>
<accession>A0A4W5PBL6</accession>
<proteinExistence type="predicted"/>
<evidence type="ECO:0000259" key="4">
    <source>
        <dbReference type="PROSITE" id="PS50026"/>
    </source>
</evidence>
<dbReference type="SMART" id="SM00181">
    <property type="entry name" value="EGF"/>
    <property type="match status" value="2"/>
</dbReference>
<evidence type="ECO:0000256" key="3">
    <source>
        <dbReference type="PROSITE-ProRule" id="PRU00076"/>
    </source>
</evidence>
<dbReference type="InterPro" id="IPR000742">
    <property type="entry name" value="EGF"/>
</dbReference>